<feature type="domain" description="AAA+ ATPase" evidence="12">
    <location>
        <begin position="920"/>
        <end position="1061"/>
    </location>
</feature>
<dbReference type="InterPro" id="IPR003960">
    <property type="entry name" value="ATPase_AAA_CS"/>
</dbReference>
<dbReference type="InterPro" id="IPR056995">
    <property type="entry name" value="PEX6_4th_dom"/>
</dbReference>
<proteinExistence type="inferred from homology"/>
<dbReference type="InterPro" id="IPR003959">
    <property type="entry name" value="ATPase_AAA_core"/>
</dbReference>
<accession>A0A316YYW3</accession>
<feature type="region of interest" description="Disordered" evidence="11">
    <location>
        <begin position="217"/>
        <end position="243"/>
    </location>
</feature>
<dbReference type="InParanoid" id="A0A316YYW3"/>
<dbReference type="Pfam" id="PF23315">
    <property type="entry name" value="PEX6_4th"/>
    <property type="match status" value="1"/>
</dbReference>
<evidence type="ECO:0000256" key="11">
    <source>
        <dbReference type="SAM" id="MobiDB-lite"/>
    </source>
</evidence>
<feature type="compositionally biased region" description="Basic and acidic residues" evidence="11">
    <location>
        <begin position="13"/>
        <end position="27"/>
    </location>
</feature>
<dbReference type="Proteomes" id="UP000245768">
    <property type="component" value="Unassembled WGS sequence"/>
</dbReference>
<dbReference type="CDD" id="cd19527">
    <property type="entry name" value="RecA-like_PEX6_r2"/>
    <property type="match status" value="1"/>
</dbReference>
<evidence type="ECO:0000256" key="7">
    <source>
        <dbReference type="ARBA" id="ARBA00023136"/>
    </source>
</evidence>
<keyword evidence="5" id="KW-0378">Hydrolase</keyword>
<comment type="similarity">
    <text evidence="2">Belongs to the AAA ATPase family.</text>
</comment>
<evidence type="ECO:0000256" key="2">
    <source>
        <dbReference type="ARBA" id="ARBA00006914"/>
    </source>
</evidence>
<evidence type="ECO:0000256" key="3">
    <source>
        <dbReference type="ARBA" id="ARBA00022593"/>
    </source>
</evidence>
<dbReference type="InterPro" id="IPR047533">
    <property type="entry name" value="RecA-like_PEX6_r2"/>
</dbReference>
<dbReference type="STRING" id="215250.A0A316YYW3"/>
<dbReference type="EMBL" id="KZ819634">
    <property type="protein sequence ID" value="PWN94236.1"/>
    <property type="molecule type" value="Genomic_DNA"/>
</dbReference>
<dbReference type="InterPro" id="IPR027417">
    <property type="entry name" value="P-loop_NTPase"/>
</dbReference>
<dbReference type="Gene3D" id="1.10.8.60">
    <property type="match status" value="2"/>
</dbReference>
<dbReference type="GO" id="GO:0005524">
    <property type="term" value="F:ATP binding"/>
    <property type="evidence" value="ECO:0007669"/>
    <property type="project" value="UniProtKB-KW"/>
</dbReference>
<keyword evidence="4" id="KW-0547">Nucleotide-binding</keyword>
<feature type="region of interest" description="Disordered" evidence="11">
    <location>
        <begin position="1260"/>
        <end position="1326"/>
    </location>
</feature>
<feature type="region of interest" description="Disordered" evidence="11">
    <location>
        <begin position="1195"/>
        <end position="1243"/>
    </location>
</feature>
<dbReference type="SUPFAM" id="SSF52540">
    <property type="entry name" value="P-loop containing nucleoside triphosphate hydrolases"/>
    <property type="match status" value="2"/>
</dbReference>
<evidence type="ECO:0000256" key="1">
    <source>
        <dbReference type="ARBA" id="ARBA00004370"/>
    </source>
</evidence>
<dbReference type="OrthoDB" id="5553750at2759"/>
<feature type="region of interest" description="Disordered" evidence="11">
    <location>
        <begin position="492"/>
        <end position="523"/>
    </location>
</feature>
<dbReference type="GeneID" id="37041048"/>
<feature type="region of interest" description="Disordered" evidence="11">
    <location>
        <begin position="84"/>
        <end position="108"/>
    </location>
</feature>
<protein>
    <recommendedName>
        <fullName evidence="8">Peroxisomal ATPase PEX6</fullName>
    </recommendedName>
    <alternativeName>
        <fullName evidence="9">Peroxin-6</fullName>
    </alternativeName>
</protein>
<dbReference type="InterPro" id="IPR050168">
    <property type="entry name" value="AAA_ATPase_domain"/>
</dbReference>
<keyword evidence="3" id="KW-0962">Peroxisome biogenesis</keyword>
<dbReference type="GO" id="GO:0016558">
    <property type="term" value="P:protein import into peroxisome matrix"/>
    <property type="evidence" value="ECO:0007669"/>
    <property type="project" value="TreeGrafter"/>
</dbReference>
<dbReference type="FunFam" id="1.10.8.60:FF:000039">
    <property type="entry name" value="peroxisome biogenesis factor 6"/>
    <property type="match status" value="1"/>
</dbReference>
<evidence type="ECO:0000313" key="14">
    <source>
        <dbReference type="Proteomes" id="UP000245768"/>
    </source>
</evidence>
<dbReference type="PROSITE" id="PS00674">
    <property type="entry name" value="AAA"/>
    <property type="match status" value="1"/>
</dbReference>
<evidence type="ECO:0000256" key="10">
    <source>
        <dbReference type="ARBA" id="ARBA00048778"/>
    </source>
</evidence>
<keyword evidence="7" id="KW-0472">Membrane</keyword>
<evidence type="ECO:0000313" key="13">
    <source>
        <dbReference type="EMBL" id="PWN94236.1"/>
    </source>
</evidence>
<dbReference type="SMART" id="SM00382">
    <property type="entry name" value="AAA"/>
    <property type="match status" value="2"/>
</dbReference>
<dbReference type="RefSeq" id="XP_025381434.1">
    <property type="nucleotide sequence ID" value="XM_025519132.1"/>
</dbReference>
<evidence type="ECO:0000259" key="12">
    <source>
        <dbReference type="SMART" id="SM00382"/>
    </source>
</evidence>
<evidence type="ECO:0000256" key="4">
    <source>
        <dbReference type="ARBA" id="ARBA00022741"/>
    </source>
</evidence>
<dbReference type="Gene3D" id="3.40.50.300">
    <property type="entry name" value="P-loop containing nucleotide triphosphate hydrolases"/>
    <property type="match status" value="2"/>
</dbReference>
<dbReference type="PANTHER" id="PTHR23077">
    <property type="entry name" value="AAA-FAMILY ATPASE"/>
    <property type="match status" value="1"/>
</dbReference>
<dbReference type="PANTHER" id="PTHR23077:SF9">
    <property type="entry name" value="PEROXISOMAL ATPASE PEX6"/>
    <property type="match status" value="1"/>
</dbReference>
<dbReference type="Pfam" id="PF00004">
    <property type="entry name" value="AAA"/>
    <property type="match status" value="2"/>
</dbReference>
<dbReference type="FunFam" id="3.40.50.300:FF:000109">
    <property type="entry name" value="Peroxisomal biogenesis factor 6"/>
    <property type="match status" value="1"/>
</dbReference>
<feature type="compositionally biased region" description="Polar residues" evidence="11">
    <location>
        <begin position="85"/>
        <end position="94"/>
    </location>
</feature>
<feature type="compositionally biased region" description="Basic residues" evidence="11">
    <location>
        <begin position="1316"/>
        <end position="1326"/>
    </location>
</feature>
<comment type="catalytic activity">
    <reaction evidence="10">
        <text>ATP + H2O = ADP + phosphate + H(+)</text>
        <dbReference type="Rhea" id="RHEA:13065"/>
        <dbReference type="ChEBI" id="CHEBI:15377"/>
        <dbReference type="ChEBI" id="CHEBI:15378"/>
        <dbReference type="ChEBI" id="CHEBI:30616"/>
        <dbReference type="ChEBI" id="CHEBI:43474"/>
        <dbReference type="ChEBI" id="CHEBI:456216"/>
    </reaction>
    <physiologicalReaction direction="left-to-right" evidence="10">
        <dbReference type="Rhea" id="RHEA:13066"/>
    </physiologicalReaction>
</comment>
<evidence type="ECO:0000256" key="9">
    <source>
        <dbReference type="ARBA" id="ARBA00034920"/>
    </source>
</evidence>
<dbReference type="GO" id="GO:0005829">
    <property type="term" value="C:cytosol"/>
    <property type="evidence" value="ECO:0007669"/>
    <property type="project" value="TreeGrafter"/>
</dbReference>
<evidence type="ECO:0000256" key="8">
    <source>
        <dbReference type="ARBA" id="ARBA00034811"/>
    </source>
</evidence>
<keyword evidence="14" id="KW-1185">Reference proteome</keyword>
<organism evidence="13 14">
    <name type="scientific">Acaromyces ingoldii</name>
    <dbReference type="NCBI Taxonomy" id="215250"/>
    <lineage>
        <taxon>Eukaryota</taxon>
        <taxon>Fungi</taxon>
        <taxon>Dikarya</taxon>
        <taxon>Basidiomycota</taxon>
        <taxon>Ustilaginomycotina</taxon>
        <taxon>Exobasidiomycetes</taxon>
        <taxon>Exobasidiales</taxon>
        <taxon>Cryptobasidiaceae</taxon>
        <taxon>Acaromyces</taxon>
    </lineage>
</organism>
<feature type="domain" description="AAA+ ATPase" evidence="12">
    <location>
        <begin position="642"/>
        <end position="781"/>
    </location>
</feature>
<name>A0A316YYW3_9BASI</name>
<dbReference type="GO" id="GO:0005778">
    <property type="term" value="C:peroxisomal membrane"/>
    <property type="evidence" value="ECO:0007669"/>
    <property type="project" value="TreeGrafter"/>
</dbReference>
<keyword evidence="6" id="KW-0067">ATP-binding</keyword>
<comment type="subcellular location">
    <subcellularLocation>
        <location evidence="1">Membrane</location>
    </subcellularLocation>
</comment>
<evidence type="ECO:0000256" key="6">
    <source>
        <dbReference type="ARBA" id="ARBA00022840"/>
    </source>
</evidence>
<reference evidence="13 14" key="1">
    <citation type="journal article" date="2018" name="Mol. Biol. Evol.">
        <title>Broad Genomic Sampling Reveals a Smut Pathogenic Ancestry of the Fungal Clade Ustilaginomycotina.</title>
        <authorList>
            <person name="Kijpornyongpan T."/>
            <person name="Mondo S.J."/>
            <person name="Barry K."/>
            <person name="Sandor L."/>
            <person name="Lee J."/>
            <person name="Lipzen A."/>
            <person name="Pangilinan J."/>
            <person name="LaButti K."/>
            <person name="Hainaut M."/>
            <person name="Henrissat B."/>
            <person name="Grigoriev I.V."/>
            <person name="Spatafora J.W."/>
            <person name="Aime M.C."/>
        </authorList>
    </citation>
    <scope>NUCLEOTIDE SEQUENCE [LARGE SCALE GENOMIC DNA]</scope>
    <source>
        <strain evidence="13 14">MCA 4198</strain>
    </source>
</reference>
<sequence>MTAWAAVPARTPARVEPDPSLDHRSTTRDVAVVRPAHLVQQLFGDGRKDEEVLYVSAQTTSDRASGDESSDGLASLIFRVEPAQPNGTAHTHLNGTAGAEESEEKEEEQQATISIPASLAARFVDAAETTIGRHHPIVLTHVFLAALSSEAFSFAQALQEALSSALDGRIVRQGDQLTVQGAAFRVVMTEPVLQGLALTGRGDEATATEMFVTLSHGDEEEQEGGERTLVNGGPSAPRATREEEDVAIDERFLAQNVLDDFASDVGEEDTGEGDVSISAATAAAAAAAARFTPRPLESRAVVIAALAKNGVEDFDEENCVLLDESGLAHLGAFEGDWALAELAGQHKSRVVKLFAVPSLLARSIASGSRSTTDPLAYLSPGLLRNLFADASFDPLRPYPNLILRGLRTRADGGGDSIDEQQKQGMPLADCPLPLPFADALSISRIAGPLSINRAYQPLFLNALRSYFEGRRRVVKEDDIVSVAFDSAKVRWTRSTNEGEESSDDKTASAEDNTELSLPGADAEKERPTAVVHFRISSLTPELNEPDGADDEGQQQNDQEFQLAHRARLGELGCVVDTSLTKIVQTGVDKTRVADVQAWLGVVTDTPPLPSAPSPLTSETSVYATLMRLVQATLLPHAASFGLHLGVLLKGARGSGKKTLARWVAQRAGVHLVEINCFDLIADTDARTEGVLRARFEQTASCAPAILLLQNVDALARKSQALETGQEPTMASVLQDCFEGLRQATASSNLPVAVFGTTSDADKCPTGVLGCFKHEVQIDAPGEAQRLAILETCLKGAPLSIDVNLASVATQTAALVAADLVDLVSRAKMASMERLRKVTGHHGLPVRDVDIVSAGFCITGKDFEVGLNKARQSYSESIGAPKIPNVTWDDVGGLASVKDDILDTIQLPLEHPELFSDGLKKRSGILLYGPPGTGKTLLAKAVATSCSLNFFSVKGPELLNMYIGESEANVRRVFQRARDAKPCVIFFDELDSVAPKRGNQGDSGGVMDRIVSQLLAELDGMASGDGSGDVFVIGATNRPDLLDPALLRPGRFDRMLYLSVSETHAAQLNILQALTRKFKLDADVGDLSSIADQCPLNLTGADFYALCSDAMLKAMTRKAADVDETIAALNAAPQEQRDAQHPWPITPQYYLAEMARPQEVEVKVARVDFEAALRELVPSVSEREMAHYREVQKKFSAPSTEEEVVAAGAGKGEGKENGKGKGKGKGKAIEQGGGQEEERERMMRELVERAAREMNIGEGAVAAGSGVGDGMLAPPIPKVNGSHAPADGPAAASNGTVEEPQSKEKPNAKAAAAEARRKAKGKGKAKE</sequence>
<dbReference type="InterPro" id="IPR003593">
    <property type="entry name" value="AAA+_ATPase"/>
</dbReference>
<evidence type="ECO:0000256" key="5">
    <source>
        <dbReference type="ARBA" id="ARBA00022801"/>
    </source>
</evidence>
<dbReference type="GO" id="GO:0016887">
    <property type="term" value="F:ATP hydrolysis activity"/>
    <property type="evidence" value="ECO:0007669"/>
    <property type="project" value="InterPro"/>
</dbReference>
<gene>
    <name evidence="13" type="ORF">FA10DRAFT_238119</name>
</gene>
<feature type="region of interest" description="Disordered" evidence="11">
    <location>
        <begin position="1"/>
        <end position="29"/>
    </location>
</feature>